<feature type="compositionally biased region" description="Low complexity" evidence="1">
    <location>
        <begin position="213"/>
        <end position="231"/>
    </location>
</feature>
<accession>A0A6P8DUX4</accession>
<feature type="region of interest" description="Disordered" evidence="1">
    <location>
        <begin position="362"/>
        <end position="566"/>
    </location>
</feature>
<evidence type="ECO:0000256" key="1">
    <source>
        <dbReference type="SAM" id="MobiDB-lite"/>
    </source>
</evidence>
<evidence type="ECO:0000256" key="2">
    <source>
        <dbReference type="SAM" id="SignalP"/>
    </source>
</evidence>
<gene>
    <name evidence="4" type="primary">LOC116207999</name>
</gene>
<feature type="compositionally biased region" description="Polar residues" evidence="1">
    <location>
        <begin position="112"/>
        <end position="126"/>
    </location>
</feature>
<feature type="compositionally biased region" description="Polar residues" evidence="1">
    <location>
        <begin position="466"/>
        <end position="478"/>
    </location>
</feature>
<evidence type="ECO:0000313" key="4">
    <source>
        <dbReference type="RefSeq" id="XP_031397021.1"/>
    </source>
</evidence>
<feature type="region of interest" description="Disordered" evidence="1">
    <location>
        <begin position="99"/>
        <end position="133"/>
    </location>
</feature>
<feature type="compositionally biased region" description="Low complexity" evidence="1">
    <location>
        <begin position="486"/>
        <end position="499"/>
    </location>
</feature>
<evidence type="ECO:0000313" key="3">
    <source>
        <dbReference type="Proteomes" id="UP000515151"/>
    </source>
</evidence>
<dbReference type="Proteomes" id="UP000515151">
    <property type="component" value="Chromosome 5"/>
</dbReference>
<organism evidence="3 4">
    <name type="scientific">Punica granatum</name>
    <name type="common">Pomegranate</name>
    <dbReference type="NCBI Taxonomy" id="22663"/>
    <lineage>
        <taxon>Eukaryota</taxon>
        <taxon>Viridiplantae</taxon>
        <taxon>Streptophyta</taxon>
        <taxon>Embryophyta</taxon>
        <taxon>Tracheophyta</taxon>
        <taxon>Spermatophyta</taxon>
        <taxon>Magnoliopsida</taxon>
        <taxon>eudicotyledons</taxon>
        <taxon>Gunneridae</taxon>
        <taxon>Pentapetalae</taxon>
        <taxon>rosids</taxon>
        <taxon>malvids</taxon>
        <taxon>Myrtales</taxon>
        <taxon>Lythraceae</taxon>
        <taxon>Punica</taxon>
    </lineage>
</organism>
<proteinExistence type="predicted"/>
<sequence>MFVVVVLMMVITASVSTTRNPDHFYCSFDSDPLFYSSDRFFLVLLYGKIWPLVALFRLFAYVPRKVPSLYRLSDLYEINSKSRGLDVLSGDNFTPAPAVADLSLPPEPDNSHAPSFGTSSDGQATASGVPDIPSGLPCSGTSSAGLASTTAASASLSSASAPAVLAASPESSELSTGCAAVAAFFAARAVPSAGPNFGPPSSESPDWGPCPVPESGSSSLSGNASSSGPGSSIFGSKIPSFSFPGPSSDADHIFTTSFLPEKSTSNIFNGHQWQVTGRKLHHTPTVETLDPLCYIMSISALPRVSHLSVEKLRWEYYQAHKELKKNFSYGSAFSNNPNNTAPLFSSPAPLFQSAINPFNGATSNITSTAPSKSNTAFRSQEEGQAPNSATPSQAPKEFGPSSGSFSNPWKTGPFERNAPKERDYSTSPSPLNPFERNAPKERDTPTGPSPFSPFERNAPEERDYSTSRSPFSPFQQNAPKERDYSTDPSPFSPCSFFKPTTERKTQEPPIFTSKETFTSPFSSPFSLKPTTEKETFTSPFSSPFSFKPTTEKEAHGPPNSTGKETFTSHSQKCELCGCKAPEKKCSLFDIHVPSSTNMHAPVQQGAHQCTWSKVTGNDAQRVDDFSTVPPYGMLLMLPVIPNFNAAAVTAAPVDAGSGSAPGKFMYPGATIPPFGVPYKPGGNYAPWANDIGRMAPNGLLPFMPVMMLPVISNFNVAVSAVPCNTGSISIPGSSMHPGTTVTPSGGLFGAATASRENDMPSSIPGSFPTYGVRNNLFGGAPASRENDMPSFGAATDSVHPGITVTPSGVPFGAATASRENDMPSSIPGSFPTFGLLNNLFGGATASRENDMPSLGAATDSMHPGITVTPSSVLFGAPTASRENDMPSSIPGSFPTFGVSNNLFGGAIASTENNMPSSNMHSTA</sequence>
<protein>
    <submittedName>
        <fullName evidence="4">Nuclear pore complex protein DDB_G0274915-like isoform X1</fullName>
    </submittedName>
</protein>
<reference evidence="4" key="2">
    <citation type="submission" date="2025-08" db="UniProtKB">
        <authorList>
            <consortium name="RefSeq"/>
        </authorList>
    </citation>
    <scope>IDENTIFICATION</scope>
    <source>
        <tissue evidence="4">Leaf</tissue>
    </source>
</reference>
<feature type="signal peptide" evidence="2">
    <location>
        <begin position="1"/>
        <end position="17"/>
    </location>
</feature>
<feature type="compositionally biased region" description="Polar residues" evidence="1">
    <location>
        <begin position="362"/>
        <end position="378"/>
    </location>
</feature>
<dbReference type="GeneID" id="116207999"/>
<feature type="chain" id="PRO_5027790580" evidence="2">
    <location>
        <begin position="18"/>
        <end position="923"/>
    </location>
</feature>
<dbReference type="AlphaFoldDB" id="A0A6P8DUX4"/>
<name>A0A6P8DUX4_PUNGR</name>
<feature type="compositionally biased region" description="Low complexity" evidence="1">
    <location>
        <begin position="511"/>
        <end position="529"/>
    </location>
</feature>
<reference evidence="3" key="1">
    <citation type="journal article" date="2020" name="Plant Biotechnol. J.">
        <title>The pomegranate (Punica granatum L.) draft genome dissects genetic divergence between soft- and hard-seeded cultivars.</title>
        <authorList>
            <person name="Luo X."/>
            <person name="Li H."/>
            <person name="Wu Z."/>
            <person name="Yao W."/>
            <person name="Zhao P."/>
            <person name="Cao D."/>
            <person name="Yu H."/>
            <person name="Li K."/>
            <person name="Poudel K."/>
            <person name="Zhao D."/>
            <person name="Zhang F."/>
            <person name="Xia X."/>
            <person name="Chen L."/>
            <person name="Wang Q."/>
            <person name="Jing D."/>
            <person name="Cao S."/>
        </authorList>
    </citation>
    <scope>NUCLEOTIDE SEQUENCE [LARGE SCALE GENOMIC DNA]</scope>
    <source>
        <strain evidence="3">cv. Tunisia</strain>
    </source>
</reference>
<feature type="compositionally biased region" description="Low complexity" evidence="1">
    <location>
        <begin position="536"/>
        <end position="548"/>
    </location>
</feature>
<keyword evidence="3" id="KW-1185">Reference proteome</keyword>
<keyword evidence="2" id="KW-0732">Signal</keyword>
<dbReference type="RefSeq" id="XP_031397021.1">
    <property type="nucleotide sequence ID" value="XM_031541161.1"/>
</dbReference>
<feature type="region of interest" description="Disordered" evidence="1">
    <location>
        <begin position="196"/>
        <end position="231"/>
    </location>
</feature>